<comment type="caution">
    <text evidence="1">The sequence shown here is derived from an EMBL/GenBank/DDBJ whole genome shotgun (WGS) entry which is preliminary data.</text>
</comment>
<dbReference type="Proteomes" id="UP001054854">
    <property type="component" value="Unassembled WGS sequence"/>
</dbReference>
<evidence type="ECO:0000313" key="2">
    <source>
        <dbReference type="Proteomes" id="UP001054854"/>
    </source>
</evidence>
<keyword evidence="2" id="KW-1185">Reference proteome</keyword>
<evidence type="ECO:0000313" key="1">
    <source>
        <dbReference type="EMBL" id="GHJ28640.1"/>
    </source>
</evidence>
<proteinExistence type="predicted"/>
<protein>
    <submittedName>
        <fullName evidence="1">Uncharacterized protein</fullName>
    </submittedName>
</protein>
<organism evidence="1 2">
    <name type="scientific">Streptomyces hygroscopicus</name>
    <dbReference type="NCBI Taxonomy" id="1912"/>
    <lineage>
        <taxon>Bacteria</taxon>
        <taxon>Bacillati</taxon>
        <taxon>Actinomycetota</taxon>
        <taxon>Actinomycetes</taxon>
        <taxon>Kitasatosporales</taxon>
        <taxon>Streptomycetaceae</taxon>
        <taxon>Streptomyces</taxon>
        <taxon>Streptomyces violaceusniger group</taxon>
    </lineage>
</organism>
<accession>A0ABQ3TZ31</accession>
<dbReference type="EMBL" id="BNEK01000003">
    <property type="protein sequence ID" value="GHJ28640.1"/>
    <property type="molecule type" value="Genomic_DNA"/>
</dbReference>
<name>A0ABQ3TZ31_STRHY</name>
<reference evidence="1" key="1">
    <citation type="submission" date="2024-05" db="EMBL/GenBank/DDBJ databases">
        <title>Whole genome shotgun sequence of Streptomyces hygroscopicus NBRC 113678.</title>
        <authorList>
            <person name="Komaki H."/>
            <person name="Tamura T."/>
        </authorList>
    </citation>
    <scope>NUCLEOTIDE SEQUENCE</scope>
    <source>
        <strain evidence="1">N11-34</strain>
    </source>
</reference>
<gene>
    <name evidence="1" type="ORF">TPA0910_30730</name>
</gene>
<sequence length="43" mass="4708">MAVTPLGRLSRADRDAVAEEGRELASFLSDGQSHRVRVAETPR</sequence>